<keyword evidence="1" id="KW-1133">Transmembrane helix</keyword>
<evidence type="ECO:0000313" key="3">
    <source>
        <dbReference type="Proteomes" id="UP000010077"/>
    </source>
</evidence>
<accession>K7YM31</accession>
<organism evidence="2 3">
    <name type="scientific">Candidatus Endolissoclinum faulkneri L2</name>
    <dbReference type="NCBI Taxonomy" id="1193729"/>
    <lineage>
        <taxon>Bacteria</taxon>
        <taxon>Pseudomonadati</taxon>
        <taxon>Pseudomonadota</taxon>
        <taxon>Alphaproteobacteria</taxon>
        <taxon>Rhodospirillales</taxon>
        <taxon>Rhodospirillaceae</taxon>
        <taxon>Candidatus Endolissoclinum</taxon>
    </lineage>
</organism>
<dbReference type="EMBL" id="CP003539">
    <property type="protein sequence ID" value="AFX98552.1"/>
    <property type="molecule type" value="Genomic_DNA"/>
</dbReference>
<evidence type="ECO:0000313" key="2">
    <source>
        <dbReference type="EMBL" id="AFX98552.1"/>
    </source>
</evidence>
<proteinExistence type="predicted"/>
<name>K7YM31_9PROT</name>
<feature type="transmembrane region" description="Helical" evidence="1">
    <location>
        <begin position="24"/>
        <end position="43"/>
    </location>
</feature>
<evidence type="ECO:0000256" key="1">
    <source>
        <dbReference type="SAM" id="Phobius"/>
    </source>
</evidence>
<dbReference type="AlphaFoldDB" id="K7YM31"/>
<keyword evidence="1" id="KW-0472">Membrane</keyword>
<dbReference type="KEGG" id="thal:A1OE_357"/>
<sequence length="70" mass="8141">MPSSISLVVGSTGYLFKTKRFINYYNIIHCMIYVLKLLKIIVFNKLTSLYATRLVIFDNNKVIPLLLSFH</sequence>
<reference evidence="2 3" key="1">
    <citation type="journal article" date="2012" name="Proc. Natl. Acad. Sci. U.S.A.">
        <title>Genome streamlining and chemical defense in a coral reef symbiosis.</title>
        <authorList>
            <person name="Kwan J.C."/>
            <person name="Donia M.S."/>
            <person name="Han A.W."/>
            <person name="Hirose E."/>
            <person name="Haygood M.G."/>
            <person name="Schmidt E.W."/>
        </authorList>
    </citation>
    <scope>NUCLEOTIDE SEQUENCE [LARGE SCALE GENOMIC DNA]</scope>
    <source>
        <strain evidence="2 3">L2</strain>
    </source>
</reference>
<keyword evidence="3" id="KW-1185">Reference proteome</keyword>
<protein>
    <submittedName>
        <fullName evidence="2">Uncharacterized protein</fullName>
    </submittedName>
</protein>
<gene>
    <name evidence="2" type="ORF">A1OE_357</name>
</gene>
<dbReference type="HOGENOM" id="CLU_2750210_0_0_5"/>
<keyword evidence="1" id="KW-0812">Transmembrane</keyword>
<dbReference type="Proteomes" id="UP000010077">
    <property type="component" value="Chromosome"/>
</dbReference>